<accession>A0A3G5ABA1</accession>
<protein>
    <submittedName>
        <fullName evidence="1">Uncharacterized protein</fullName>
    </submittedName>
</protein>
<sequence>MTKKRLACSYVSYQELMYKNHYENDLVTCESHKQFTEHNCNCYSKISEVNGPWFESLPDIVEPIIIDGLLGCPVGSHNCRGKPELGIKPACIRCRDTIFGACLERCQDTCLHWGGC</sequence>
<reference evidence="1" key="1">
    <citation type="submission" date="2018-10" db="EMBL/GenBank/DDBJ databases">
        <title>Hidden diversity of soil giant viruses.</title>
        <authorList>
            <person name="Schulz F."/>
            <person name="Alteio L."/>
            <person name="Goudeau D."/>
            <person name="Ryan E.M."/>
            <person name="Malmstrom R.R."/>
            <person name="Blanchard J."/>
            <person name="Woyke T."/>
        </authorList>
    </citation>
    <scope>NUCLEOTIDE SEQUENCE</scope>
    <source>
        <strain evidence="1">HYV1</strain>
    </source>
</reference>
<gene>
    <name evidence="1" type="ORF">Hyperionvirus4_88</name>
</gene>
<name>A0A3G5ABA1_9VIRU</name>
<organism evidence="1">
    <name type="scientific">Hyperionvirus sp</name>
    <dbReference type="NCBI Taxonomy" id="2487770"/>
    <lineage>
        <taxon>Viruses</taxon>
        <taxon>Varidnaviria</taxon>
        <taxon>Bamfordvirae</taxon>
        <taxon>Nucleocytoviricota</taxon>
        <taxon>Megaviricetes</taxon>
        <taxon>Imitervirales</taxon>
        <taxon>Mimiviridae</taxon>
        <taxon>Klosneuvirinae</taxon>
    </lineage>
</organism>
<dbReference type="EMBL" id="MK072386">
    <property type="protein sequence ID" value="AYV83123.1"/>
    <property type="molecule type" value="Genomic_DNA"/>
</dbReference>
<evidence type="ECO:0000313" key="1">
    <source>
        <dbReference type="EMBL" id="AYV83123.1"/>
    </source>
</evidence>
<proteinExistence type="predicted"/>